<evidence type="ECO:0000313" key="1">
    <source>
        <dbReference type="EMBL" id="OMP03913.1"/>
    </source>
</evidence>
<comment type="caution">
    <text evidence="1">The sequence shown here is derived from an EMBL/GenBank/DDBJ whole genome shotgun (WGS) entry which is preliminary data.</text>
</comment>
<keyword evidence="2" id="KW-1185">Reference proteome</keyword>
<protein>
    <submittedName>
        <fullName evidence="1">Uncharacterized protein</fullName>
    </submittedName>
</protein>
<organism evidence="1 2">
    <name type="scientific">Corchorus capsularis</name>
    <name type="common">Jute</name>
    <dbReference type="NCBI Taxonomy" id="210143"/>
    <lineage>
        <taxon>Eukaryota</taxon>
        <taxon>Viridiplantae</taxon>
        <taxon>Streptophyta</taxon>
        <taxon>Embryophyta</taxon>
        <taxon>Tracheophyta</taxon>
        <taxon>Spermatophyta</taxon>
        <taxon>Magnoliopsida</taxon>
        <taxon>eudicotyledons</taxon>
        <taxon>Gunneridae</taxon>
        <taxon>Pentapetalae</taxon>
        <taxon>rosids</taxon>
        <taxon>malvids</taxon>
        <taxon>Malvales</taxon>
        <taxon>Malvaceae</taxon>
        <taxon>Grewioideae</taxon>
        <taxon>Apeibeae</taxon>
        <taxon>Corchorus</taxon>
    </lineage>
</organism>
<evidence type="ECO:0000313" key="2">
    <source>
        <dbReference type="Proteomes" id="UP000188268"/>
    </source>
</evidence>
<accession>A0A1R3KA08</accession>
<sequence>MDSGYLKPHNHKNFAIFQAPAAFGIK</sequence>
<gene>
    <name evidence="1" type="ORF">CCACVL1_02229</name>
</gene>
<dbReference type="EMBL" id="AWWV01005894">
    <property type="protein sequence ID" value="OMP03913.1"/>
    <property type="molecule type" value="Genomic_DNA"/>
</dbReference>
<proteinExistence type="predicted"/>
<dbReference type="Proteomes" id="UP000188268">
    <property type="component" value="Unassembled WGS sequence"/>
</dbReference>
<feature type="non-terminal residue" evidence="1">
    <location>
        <position position="26"/>
    </location>
</feature>
<dbReference type="Gramene" id="OMP03913">
    <property type="protein sequence ID" value="OMP03913"/>
    <property type="gene ID" value="CCACVL1_02229"/>
</dbReference>
<name>A0A1R3KA08_COCAP</name>
<reference evidence="1 2" key="1">
    <citation type="submission" date="2013-09" db="EMBL/GenBank/DDBJ databases">
        <title>Corchorus capsularis genome sequencing.</title>
        <authorList>
            <person name="Alam M."/>
            <person name="Haque M.S."/>
            <person name="Islam M.S."/>
            <person name="Emdad E.M."/>
            <person name="Islam M.M."/>
            <person name="Ahmed B."/>
            <person name="Halim A."/>
            <person name="Hossen Q.M.M."/>
            <person name="Hossain M.Z."/>
            <person name="Ahmed R."/>
            <person name="Khan M.M."/>
            <person name="Islam R."/>
            <person name="Rashid M.M."/>
            <person name="Khan S.A."/>
            <person name="Rahman M.S."/>
            <person name="Alam M."/>
        </authorList>
    </citation>
    <scope>NUCLEOTIDE SEQUENCE [LARGE SCALE GENOMIC DNA]</scope>
    <source>
        <strain evidence="2">cv. CVL-1</strain>
        <tissue evidence="1">Whole seedling</tissue>
    </source>
</reference>
<dbReference type="AlphaFoldDB" id="A0A1R3KA08"/>